<accession>A0A2X2IS78</accession>
<name>A0A2X2IS78_SPHMU</name>
<dbReference type="EMBL" id="UAUU01000006">
    <property type="protein sequence ID" value="SPZ85132.1"/>
    <property type="molecule type" value="Genomic_DNA"/>
</dbReference>
<evidence type="ECO:0000313" key="2">
    <source>
        <dbReference type="Proteomes" id="UP000251241"/>
    </source>
</evidence>
<reference evidence="1 2" key="1">
    <citation type="submission" date="2018-06" db="EMBL/GenBank/DDBJ databases">
        <authorList>
            <consortium name="Pathogen Informatics"/>
            <person name="Doyle S."/>
        </authorList>
    </citation>
    <scope>NUCLEOTIDE SEQUENCE [LARGE SCALE GENOMIC DNA]</scope>
    <source>
        <strain evidence="1 2">NCTC11343</strain>
    </source>
</reference>
<dbReference type="Proteomes" id="UP000251241">
    <property type="component" value="Unassembled WGS sequence"/>
</dbReference>
<dbReference type="AlphaFoldDB" id="A0A2X2IS78"/>
<evidence type="ECO:0000313" key="1">
    <source>
        <dbReference type="EMBL" id="SPZ85132.1"/>
    </source>
</evidence>
<sequence length="58" mass="6689">MVTEGFNKNERITIKSKISAIWFFPEQHVVFFDEDKAILLALSRTFLSQFLPGNKEGV</sequence>
<protein>
    <submittedName>
        <fullName evidence="1">Uncharacterized protein</fullName>
    </submittedName>
</protein>
<gene>
    <name evidence="1" type="ORF">NCTC11343_01689</name>
</gene>
<organism evidence="1 2">
    <name type="scientific">Sphingobacterium multivorum</name>
    <dbReference type="NCBI Taxonomy" id="28454"/>
    <lineage>
        <taxon>Bacteria</taxon>
        <taxon>Pseudomonadati</taxon>
        <taxon>Bacteroidota</taxon>
        <taxon>Sphingobacteriia</taxon>
        <taxon>Sphingobacteriales</taxon>
        <taxon>Sphingobacteriaceae</taxon>
        <taxon>Sphingobacterium</taxon>
    </lineage>
</organism>
<proteinExistence type="predicted"/>